<dbReference type="AlphaFoldDB" id="A0A6J1HR43"/>
<feature type="transmembrane region" description="Helical" evidence="2">
    <location>
        <begin position="190"/>
        <end position="219"/>
    </location>
</feature>
<keyword evidence="2" id="KW-1133">Transmembrane helix</keyword>
<accession>A0A6J1HR43</accession>
<keyword evidence="2" id="KW-0472">Membrane</keyword>
<dbReference type="KEGG" id="cmax:111466609"/>
<evidence type="ECO:0000313" key="4">
    <source>
        <dbReference type="RefSeq" id="XP_022967106.1"/>
    </source>
</evidence>
<name>A0A6J1HR43_CUCMA</name>
<reference evidence="4" key="1">
    <citation type="submission" date="2025-08" db="UniProtKB">
        <authorList>
            <consortium name="RefSeq"/>
        </authorList>
    </citation>
    <scope>IDENTIFICATION</scope>
    <source>
        <tissue evidence="4">Young leaves</tissue>
    </source>
</reference>
<dbReference type="GeneID" id="111466609"/>
<protein>
    <submittedName>
        <fullName evidence="4">Uncharacterized protein LOC111466609</fullName>
    </submittedName>
</protein>
<keyword evidence="3" id="KW-1185">Reference proteome</keyword>
<gene>
    <name evidence="4" type="primary">LOC111466609</name>
</gene>
<evidence type="ECO:0000256" key="2">
    <source>
        <dbReference type="SAM" id="Phobius"/>
    </source>
</evidence>
<feature type="region of interest" description="Disordered" evidence="1">
    <location>
        <begin position="46"/>
        <end position="70"/>
    </location>
</feature>
<organism evidence="3 4">
    <name type="scientific">Cucurbita maxima</name>
    <name type="common">Pumpkin</name>
    <name type="synonym">Winter squash</name>
    <dbReference type="NCBI Taxonomy" id="3661"/>
    <lineage>
        <taxon>Eukaryota</taxon>
        <taxon>Viridiplantae</taxon>
        <taxon>Streptophyta</taxon>
        <taxon>Embryophyta</taxon>
        <taxon>Tracheophyta</taxon>
        <taxon>Spermatophyta</taxon>
        <taxon>Magnoliopsida</taxon>
        <taxon>eudicotyledons</taxon>
        <taxon>Gunneridae</taxon>
        <taxon>Pentapetalae</taxon>
        <taxon>rosids</taxon>
        <taxon>fabids</taxon>
        <taxon>Cucurbitales</taxon>
        <taxon>Cucurbitaceae</taxon>
        <taxon>Cucurbiteae</taxon>
        <taxon>Cucurbita</taxon>
    </lineage>
</organism>
<evidence type="ECO:0000256" key="1">
    <source>
        <dbReference type="SAM" id="MobiDB-lite"/>
    </source>
</evidence>
<keyword evidence="2" id="KW-0812">Transmembrane</keyword>
<dbReference type="OrthoDB" id="1935348at2759"/>
<dbReference type="Proteomes" id="UP000504608">
    <property type="component" value="Unplaced"/>
</dbReference>
<evidence type="ECO:0000313" key="3">
    <source>
        <dbReference type="Proteomes" id="UP000504608"/>
    </source>
</evidence>
<dbReference type="RefSeq" id="XP_022967106.1">
    <property type="nucleotide sequence ID" value="XM_023111338.1"/>
</dbReference>
<proteinExistence type="predicted"/>
<sequence length="220" mass="24892">MAQDFLVVCRLRRNNEFRQHSCSNRAASSQMNLSLLQAHSGEQVDFTSESNQKDVAEAAPVESSGDQKDYGSDDFYSDILKDDILNLDASAPYNAASDLFPLVFHRSDGERKYQQDWNDYLEWLPNQGCANRRIRLKWREAIGAKKLEAMQNGDSRYMVEKSRLASSELSQSQLMNTASLVSVVRGYARVVIFVLLILLALFVSIGGFWYVLGTLLIFLC</sequence>